<dbReference type="Proteomes" id="UP000504628">
    <property type="component" value="Chromosome 4"/>
</dbReference>
<feature type="domain" description="MHC class I-like antigen recognition-like" evidence="7">
    <location>
        <begin position="35"/>
        <end position="202"/>
    </location>
</feature>
<dbReference type="AlphaFoldDB" id="A0A6J2LE95"/>
<evidence type="ECO:0000313" key="8">
    <source>
        <dbReference type="Proteomes" id="UP000504628"/>
    </source>
</evidence>
<dbReference type="Gene3D" id="3.30.500.10">
    <property type="entry name" value="MHC class I-like antigen recognition-like"/>
    <property type="match status" value="1"/>
</dbReference>
<dbReference type="GO" id="GO:0046703">
    <property type="term" value="F:natural killer cell lectin-like receptor binding"/>
    <property type="evidence" value="ECO:0007669"/>
    <property type="project" value="UniProtKB-ARBA"/>
</dbReference>
<evidence type="ECO:0000259" key="7">
    <source>
        <dbReference type="Pfam" id="PF00129"/>
    </source>
</evidence>
<organism evidence="8 9">
    <name type="scientific">Phyllostomus discolor</name>
    <name type="common">pale spear-nosed bat</name>
    <dbReference type="NCBI Taxonomy" id="89673"/>
    <lineage>
        <taxon>Eukaryota</taxon>
        <taxon>Metazoa</taxon>
        <taxon>Chordata</taxon>
        <taxon>Craniata</taxon>
        <taxon>Vertebrata</taxon>
        <taxon>Euteleostomi</taxon>
        <taxon>Mammalia</taxon>
        <taxon>Eutheria</taxon>
        <taxon>Laurasiatheria</taxon>
        <taxon>Chiroptera</taxon>
        <taxon>Yangochiroptera</taxon>
        <taxon>Phyllostomidae</taxon>
        <taxon>Phyllostominae</taxon>
        <taxon>Phyllostomus</taxon>
    </lineage>
</organism>
<dbReference type="FunFam" id="3.30.500.10:FF:000004">
    <property type="entry name" value="Retinoic acid early-inducible protein 1-beta"/>
    <property type="match status" value="1"/>
</dbReference>
<dbReference type="FunCoup" id="A0A6J2LE95">
    <property type="interactions" value="4"/>
</dbReference>
<gene>
    <name evidence="9" type="primary">RAET1E</name>
</gene>
<dbReference type="GO" id="GO:0005615">
    <property type="term" value="C:extracellular space"/>
    <property type="evidence" value="ECO:0007669"/>
    <property type="project" value="TreeGrafter"/>
</dbReference>
<evidence type="ECO:0000256" key="6">
    <source>
        <dbReference type="SAM" id="MobiDB-lite"/>
    </source>
</evidence>
<proteinExistence type="predicted"/>
<dbReference type="GO" id="GO:0001916">
    <property type="term" value="P:positive regulation of T cell mediated cytotoxicity"/>
    <property type="evidence" value="ECO:0007669"/>
    <property type="project" value="TreeGrafter"/>
</dbReference>
<keyword evidence="5" id="KW-0325">Glycoprotein</keyword>
<dbReference type="GeneID" id="114495107"/>
<dbReference type="InterPro" id="IPR037055">
    <property type="entry name" value="MHC_I-like_Ag-recog_sf"/>
</dbReference>
<evidence type="ECO:0000256" key="2">
    <source>
        <dbReference type="ARBA" id="ARBA00022729"/>
    </source>
</evidence>
<evidence type="ECO:0000256" key="1">
    <source>
        <dbReference type="ARBA" id="ARBA00004370"/>
    </source>
</evidence>
<reference evidence="9" key="1">
    <citation type="submission" date="2025-08" db="UniProtKB">
        <authorList>
            <consortium name="RefSeq"/>
        </authorList>
    </citation>
    <scope>IDENTIFICATION</scope>
    <source>
        <tissue evidence="9">Muscle</tissue>
    </source>
</reference>
<accession>A0A6J2LE95</accession>
<keyword evidence="2" id="KW-0732">Signal</keyword>
<dbReference type="Pfam" id="PF00129">
    <property type="entry name" value="MHC_I"/>
    <property type="match status" value="1"/>
</dbReference>
<keyword evidence="8" id="KW-1185">Reference proteome</keyword>
<keyword evidence="4" id="KW-1015">Disulfide bond</keyword>
<dbReference type="GO" id="GO:0002476">
    <property type="term" value="P:antigen processing and presentation of endogenous peptide antigen via MHC class Ib"/>
    <property type="evidence" value="ECO:0007669"/>
    <property type="project" value="TreeGrafter"/>
</dbReference>
<dbReference type="GO" id="GO:0002486">
    <property type="term" value="P:antigen processing and presentation of endogenous peptide antigen via MHC class I via ER pathway, TAP-independent"/>
    <property type="evidence" value="ECO:0007669"/>
    <property type="project" value="TreeGrafter"/>
</dbReference>
<dbReference type="OrthoDB" id="9531345at2759"/>
<evidence type="ECO:0000256" key="5">
    <source>
        <dbReference type="ARBA" id="ARBA00023180"/>
    </source>
</evidence>
<dbReference type="KEGG" id="pdic:114495107"/>
<dbReference type="PANTHER" id="PTHR16675:SF64">
    <property type="entry name" value="RETINOIC ACID EARLY TRANSCRIPT 1E"/>
    <property type="match status" value="1"/>
</dbReference>
<dbReference type="InterPro" id="IPR011161">
    <property type="entry name" value="MHC_I-like_Ag-recog"/>
</dbReference>
<comment type="subcellular location">
    <subcellularLocation>
        <location evidence="1">Membrane</location>
    </subcellularLocation>
</comment>
<protein>
    <submittedName>
        <fullName evidence="9">Retinoic acid early transcript 1E</fullName>
    </submittedName>
</protein>
<dbReference type="PANTHER" id="PTHR16675">
    <property type="entry name" value="MHC CLASS I-RELATED"/>
    <property type="match status" value="1"/>
</dbReference>
<dbReference type="InterPro" id="IPR050208">
    <property type="entry name" value="MHC_class-I_related"/>
</dbReference>
<dbReference type="RefSeq" id="XP_028366052.2">
    <property type="nucleotide sequence ID" value="XM_028510251.2"/>
</dbReference>
<evidence type="ECO:0000313" key="9">
    <source>
        <dbReference type="RefSeq" id="XP_028366052.2"/>
    </source>
</evidence>
<dbReference type="GO" id="GO:0009897">
    <property type="term" value="C:external side of plasma membrane"/>
    <property type="evidence" value="ECO:0007669"/>
    <property type="project" value="TreeGrafter"/>
</dbReference>
<dbReference type="SUPFAM" id="SSF54452">
    <property type="entry name" value="MHC antigen-recognition domain"/>
    <property type="match status" value="1"/>
</dbReference>
<sequence>MEGPGLRPLSQQPGPSQGDPRLPVCCLFSPTGARSLVINLTVQSQSRPGQPWYKFQGSVDKEPFLQYDSDSNKVRPLGALGEKVKATRLWTELPQTLRDMGPELRMTVTDIRLERNKTRGPLTLQAELSCQCEVGRCTSGPLKFNISEQTTLVFEPMSKNWIVVSPGAREVKEDWEKNGQVERFRKISTGDCNRWLGDFLNHWEKVLEPSGPAMGFPTGFRDPIPPPRAQEFAPTLGNASVIRHH</sequence>
<dbReference type="CTD" id="135250"/>
<dbReference type="GO" id="GO:0006955">
    <property type="term" value="P:immune response"/>
    <property type="evidence" value="ECO:0007669"/>
    <property type="project" value="TreeGrafter"/>
</dbReference>
<dbReference type="InParanoid" id="A0A6J2LE95"/>
<name>A0A6J2LE95_9CHIR</name>
<dbReference type="InterPro" id="IPR011162">
    <property type="entry name" value="MHC_I/II-like_Ag-recog"/>
</dbReference>
<keyword evidence="3" id="KW-0472">Membrane</keyword>
<evidence type="ECO:0000256" key="3">
    <source>
        <dbReference type="ARBA" id="ARBA00023136"/>
    </source>
</evidence>
<feature type="region of interest" description="Disordered" evidence="6">
    <location>
        <begin position="1"/>
        <end position="22"/>
    </location>
</feature>
<evidence type="ECO:0000256" key="4">
    <source>
        <dbReference type="ARBA" id="ARBA00023157"/>
    </source>
</evidence>